<dbReference type="SUPFAM" id="SSF47072">
    <property type="entry name" value="Cysteine alpha-hairpin motif"/>
    <property type="match status" value="1"/>
</dbReference>
<evidence type="ECO:0000313" key="3">
    <source>
        <dbReference type="Proteomes" id="UP000001640"/>
    </source>
</evidence>
<dbReference type="OMA" id="PSQYGPC"/>
<dbReference type="GO" id="GO:0007005">
    <property type="term" value="P:mitochondrion organization"/>
    <property type="evidence" value="ECO:0007669"/>
    <property type="project" value="InterPro"/>
</dbReference>
<dbReference type="RefSeq" id="XP_003677809.1">
    <property type="nucleotide sequence ID" value="XM_003677761.1"/>
</dbReference>
<dbReference type="AlphaFoldDB" id="G0VIY3"/>
<accession>G0VIY3</accession>
<dbReference type="InterPro" id="IPR009069">
    <property type="entry name" value="Cys_alpha_HP_mot_SF"/>
</dbReference>
<dbReference type="FunCoup" id="G0VIY3">
    <property type="interactions" value="253"/>
</dbReference>
<gene>
    <name evidence="2" type="primary">NCAS0H01500</name>
    <name evidence="2" type="ordered locus">NCAS_0H01500</name>
</gene>
<feature type="region of interest" description="Disordered" evidence="1">
    <location>
        <begin position="79"/>
        <end position="103"/>
    </location>
</feature>
<dbReference type="PANTHER" id="PTHR13523">
    <property type="entry name" value="COILED-COIL-HELIX-COILED-COIL-HELIX DOMAIN CONTAINING 2/NUR77"/>
    <property type="match status" value="1"/>
</dbReference>
<evidence type="ECO:0008006" key="4">
    <source>
        <dbReference type="Google" id="ProtNLM"/>
    </source>
</evidence>
<dbReference type="EMBL" id="HE576759">
    <property type="protein sequence ID" value="CCC71460.1"/>
    <property type="molecule type" value="Genomic_DNA"/>
</dbReference>
<name>G0VIY3_NAUCA</name>
<dbReference type="Proteomes" id="UP000001640">
    <property type="component" value="Chromosome 8"/>
</dbReference>
<dbReference type="HOGENOM" id="CLU_093520_0_1_1"/>
<feature type="compositionally biased region" description="Low complexity" evidence="1">
    <location>
        <begin position="35"/>
        <end position="52"/>
    </location>
</feature>
<feature type="compositionally biased region" description="Polar residues" evidence="1">
    <location>
        <begin position="7"/>
        <end position="22"/>
    </location>
</feature>
<evidence type="ECO:0000313" key="2">
    <source>
        <dbReference type="EMBL" id="CCC71460.1"/>
    </source>
</evidence>
<dbReference type="STRING" id="1064592.G0VIY3"/>
<dbReference type="GO" id="GO:0005634">
    <property type="term" value="C:nucleus"/>
    <property type="evidence" value="ECO:0007669"/>
    <property type="project" value="TreeGrafter"/>
</dbReference>
<organism evidence="2 3">
    <name type="scientific">Naumovozyma castellii</name>
    <name type="common">Yeast</name>
    <name type="synonym">Saccharomyces castellii</name>
    <dbReference type="NCBI Taxonomy" id="27288"/>
    <lineage>
        <taxon>Eukaryota</taxon>
        <taxon>Fungi</taxon>
        <taxon>Dikarya</taxon>
        <taxon>Ascomycota</taxon>
        <taxon>Saccharomycotina</taxon>
        <taxon>Saccharomycetes</taxon>
        <taxon>Saccharomycetales</taxon>
        <taxon>Saccharomycetaceae</taxon>
        <taxon>Naumovozyma</taxon>
    </lineage>
</organism>
<dbReference type="GeneID" id="96905139"/>
<dbReference type="eggNOG" id="KOG4090">
    <property type="taxonomic scope" value="Eukaryota"/>
</dbReference>
<keyword evidence="3" id="KW-1185">Reference proteome</keyword>
<reference key="2">
    <citation type="submission" date="2011-08" db="EMBL/GenBank/DDBJ databases">
        <title>Genome sequence of Naumovozyma castellii.</title>
        <authorList>
            <person name="Gordon J.L."/>
            <person name="Armisen D."/>
            <person name="Proux-Wera E."/>
            <person name="OhEigeartaigh S.S."/>
            <person name="Byrne K.P."/>
            <person name="Wolfe K.H."/>
        </authorList>
    </citation>
    <scope>NUCLEOTIDE SEQUENCE</scope>
    <source>
        <strain>Type strain:CBS 4309</strain>
    </source>
</reference>
<protein>
    <recommendedName>
        <fullName evidence="4">CHCH domain-containing protein</fullName>
    </recommendedName>
</protein>
<dbReference type="InParanoid" id="G0VIY3"/>
<dbReference type="KEGG" id="ncs:NCAS_0H01500"/>
<sequence>MARSRGSRSVSRPQRRSASTAAISRPAPPASNAYSQPPAASAGAGAGAQPRQPGMFAQMASTAAGVAVGSTVGHAVSGLLFGGGSAPAEQPVQQQAMDPYASQRTLDQEPAQSCDGAAKSFTKCLDENNGNFQICDYYLQQLKACQEAARQY</sequence>
<evidence type="ECO:0000256" key="1">
    <source>
        <dbReference type="SAM" id="MobiDB-lite"/>
    </source>
</evidence>
<dbReference type="PANTHER" id="PTHR13523:SF2">
    <property type="entry name" value="COILED-COIL-HELIX-COILED-COIL-HELIX DOMAIN CONTAINING 2, ISOFORM A-RELATED"/>
    <property type="match status" value="1"/>
</dbReference>
<feature type="region of interest" description="Disordered" evidence="1">
    <location>
        <begin position="1"/>
        <end position="52"/>
    </location>
</feature>
<reference evidence="2 3" key="1">
    <citation type="journal article" date="2011" name="Proc. Natl. Acad. Sci. U.S.A.">
        <title>Evolutionary erosion of yeast sex chromosomes by mating-type switching accidents.</title>
        <authorList>
            <person name="Gordon J.L."/>
            <person name="Armisen D."/>
            <person name="Proux-Wera E."/>
            <person name="Oheigeartaigh S.S."/>
            <person name="Byrne K.P."/>
            <person name="Wolfe K.H."/>
        </authorList>
    </citation>
    <scope>NUCLEOTIDE SEQUENCE [LARGE SCALE GENOMIC DNA]</scope>
    <source>
        <strain evidence="3">ATCC 76901 / BCRC 22586 / CBS 4309 / NBRC 1992 / NRRL Y-12630</strain>
    </source>
</reference>
<dbReference type="GO" id="GO:0005758">
    <property type="term" value="C:mitochondrial intermembrane space"/>
    <property type="evidence" value="ECO:0007669"/>
    <property type="project" value="EnsemblFungi"/>
</dbReference>
<dbReference type="OrthoDB" id="1106148at2759"/>
<dbReference type="InterPro" id="IPR055304">
    <property type="entry name" value="CHCHD2/10-like"/>
</dbReference>
<proteinExistence type="predicted"/>
<dbReference type="GO" id="GO:0009060">
    <property type="term" value="P:aerobic respiration"/>
    <property type="evidence" value="ECO:0007669"/>
    <property type="project" value="EnsemblFungi"/>
</dbReference>